<dbReference type="CDD" id="cd02869">
    <property type="entry name" value="PseudoU_synth_RluA_like"/>
    <property type="match status" value="1"/>
</dbReference>
<dbReference type="PANTHER" id="PTHR21600:SF89">
    <property type="entry name" value="RIBOSOMAL LARGE SUBUNIT PSEUDOURIDINE SYNTHASE A"/>
    <property type="match status" value="1"/>
</dbReference>
<dbReference type="GO" id="GO:0003723">
    <property type="term" value="F:RNA binding"/>
    <property type="evidence" value="ECO:0007669"/>
    <property type="project" value="InterPro"/>
</dbReference>
<evidence type="ECO:0000313" key="3">
    <source>
        <dbReference type="Proteomes" id="UP000006546"/>
    </source>
</evidence>
<evidence type="ECO:0000259" key="1">
    <source>
        <dbReference type="Pfam" id="PF00849"/>
    </source>
</evidence>
<gene>
    <name evidence="2" type="ordered locus">Trebr_1827</name>
</gene>
<dbReference type="STRING" id="906968.Trebr_1827"/>
<sequence>MFAPFDETLAARYCRSLMRKLDGERCLDFEDAAGNPIPAGERSGRFSTSYVFSGARGQMFGVLVCRTAAGGTVVLKAFSGQYNGCWNVPGWVPPLLDTAAYDAITARDDAEIKSLSLRIASAQTGGSDAVSMAELKRLRKELSRRSLVSVYRLYRFPCADGTIRTFDDFYGGFRNGTAFPPTGTGDCCAPKLLGYAFAHRLQPLSLAEFFYGAPNRSGTRVPGCFYPPCDEKCGIVLPVMLGIEIVYRDEHCIVLNKPAGLLSVPGRGEDKQDCAVHRLRRLYPDCIAQPSVHRLDMDTSGLLVLALTADAHRCLSRQFMEGTVHKEYEALLRGKPRGAAAQSVCADRDGLCGFRAAESGRIELPFRLDVENRPRQVFDPVYGKTGVTEWRLIGFERCGKETSSDGVLTRVRFTPLTGRTHQLRLHSMHPNGLGAPIRGDRLYGTRLEGERLALHAALLSFTHPVSGERMTFTSAVPF</sequence>
<dbReference type="EMBL" id="CP002696">
    <property type="protein sequence ID" value="AEE17247.1"/>
    <property type="molecule type" value="Genomic_DNA"/>
</dbReference>
<dbReference type="AlphaFoldDB" id="F4LIM2"/>
<proteinExistence type="predicted"/>
<dbReference type="PROSITE" id="PS01129">
    <property type="entry name" value="PSI_RLU"/>
    <property type="match status" value="1"/>
</dbReference>
<dbReference type="GO" id="GO:0009982">
    <property type="term" value="F:pseudouridine synthase activity"/>
    <property type="evidence" value="ECO:0007669"/>
    <property type="project" value="InterPro"/>
</dbReference>
<dbReference type="SUPFAM" id="SSF55120">
    <property type="entry name" value="Pseudouridine synthase"/>
    <property type="match status" value="1"/>
</dbReference>
<dbReference type="HOGENOM" id="CLU_037416_0_0_12"/>
<dbReference type="Proteomes" id="UP000006546">
    <property type="component" value="Chromosome"/>
</dbReference>
<dbReference type="Gene3D" id="3.30.2350.10">
    <property type="entry name" value="Pseudouridine synthase"/>
    <property type="match status" value="1"/>
</dbReference>
<protein>
    <submittedName>
        <fullName evidence="2">Pseudouridine synthase</fullName>
    </submittedName>
</protein>
<reference evidence="3" key="1">
    <citation type="submission" date="2011-04" db="EMBL/GenBank/DDBJ databases">
        <title>The complete genome of Treponema brennaborense DSM 12168.</title>
        <authorList>
            <person name="Lucas S."/>
            <person name="Han J."/>
            <person name="Lapidus A."/>
            <person name="Bruce D."/>
            <person name="Goodwin L."/>
            <person name="Pitluck S."/>
            <person name="Peters L."/>
            <person name="Kyrpides N."/>
            <person name="Mavromatis K."/>
            <person name="Ivanova N."/>
            <person name="Mikhailova N."/>
            <person name="Pagani I."/>
            <person name="Teshima H."/>
            <person name="Detter J.C."/>
            <person name="Tapia R."/>
            <person name="Han C."/>
            <person name="Land M."/>
            <person name="Hauser L."/>
            <person name="Markowitz V."/>
            <person name="Cheng J.-F."/>
            <person name="Hugenholtz P."/>
            <person name="Woyke T."/>
            <person name="Wu D."/>
            <person name="Gronow S."/>
            <person name="Wellnitz S."/>
            <person name="Brambilla E."/>
            <person name="Klenk H.-P."/>
            <person name="Eisen J.A."/>
        </authorList>
    </citation>
    <scope>NUCLEOTIDE SEQUENCE [LARGE SCALE GENOMIC DNA]</scope>
    <source>
        <strain evidence="3">DSM 12168 / CIP 105900 / DD5/3</strain>
    </source>
</reference>
<dbReference type="InterPro" id="IPR050188">
    <property type="entry name" value="RluA_PseudoU_synthase"/>
</dbReference>
<dbReference type="InterPro" id="IPR020103">
    <property type="entry name" value="PsdUridine_synth_cat_dom_sf"/>
</dbReference>
<dbReference type="PANTHER" id="PTHR21600">
    <property type="entry name" value="MITOCHONDRIAL RNA PSEUDOURIDINE SYNTHASE"/>
    <property type="match status" value="1"/>
</dbReference>
<accession>F4LIM2</accession>
<evidence type="ECO:0000313" key="2">
    <source>
        <dbReference type="EMBL" id="AEE17247.1"/>
    </source>
</evidence>
<dbReference type="InterPro" id="IPR006224">
    <property type="entry name" value="PsdUridine_synth_RluA-like_CS"/>
</dbReference>
<dbReference type="GO" id="GO:0000455">
    <property type="term" value="P:enzyme-directed rRNA pseudouridine synthesis"/>
    <property type="evidence" value="ECO:0007669"/>
    <property type="project" value="TreeGrafter"/>
</dbReference>
<dbReference type="GO" id="GO:0140098">
    <property type="term" value="F:catalytic activity, acting on RNA"/>
    <property type="evidence" value="ECO:0007669"/>
    <property type="project" value="UniProtKB-ARBA"/>
</dbReference>
<name>F4LIM2_TREBD</name>
<dbReference type="OrthoDB" id="305739at2"/>
<dbReference type="InterPro" id="IPR006145">
    <property type="entry name" value="PsdUridine_synth_RsuA/RluA"/>
</dbReference>
<dbReference type="Pfam" id="PF00849">
    <property type="entry name" value="PseudoU_synth_2"/>
    <property type="match status" value="1"/>
</dbReference>
<dbReference type="RefSeq" id="WP_013758951.1">
    <property type="nucleotide sequence ID" value="NC_015500.1"/>
</dbReference>
<feature type="domain" description="Pseudouridine synthase RsuA/RluA-like" evidence="1">
    <location>
        <begin position="251"/>
        <end position="427"/>
    </location>
</feature>
<dbReference type="KEGG" id="tbe:Trebr_1827"/>
<keyword evidence="3" id="KW-1185">Reference proteome</keyword>
<dbReference type="eggNOG" id="COG0564">
    <property type="taxonomic scope" value="Bacteria"/>
</dbReference>
<organism evidence="2 3">
    <name type="scientific">Treponema brennaborense (strain DSM 12168 / CIP 105900 / DD5/3)</name>
    <dbReference type="NCBI Taxonomy" id="906968"/>
    <lineage>
        <taxon>Bacteria</taxon>
        <taxon>Pseudomonadati</taxon>
        <taxon>Spirochaetota</taxon>
        <taxon>Spirochaetia</taxon>
        <taxon>Spirochaetales</taxon>
        <taxon>Treponemataceae</taxon>
        <taxon>Treponema</taxon>
    </lineage>
</organism>